<feature type="region of interest" description="Disordered" evidence="7">
    <location>
        <begin position="435"/>
        <end position="500"/>
    </location>
</feature>
<dbReference type="InterPro" id="IPR025974">
    <property type="entry name" value="Mif2/CENP-C_cupin"/>
</dbReference>
<dbReference type="PANTHER" id="PTHR16684:SF11">
    <property type="entry name" value="CENTROMERE PROTEIN C"/>
    <property type="match status" value="1"/>
</dbReference>
<feature type="region of interest" description="Disordered" evidence="7">
    <location>
        <begin position="290"/>
        <end position="389"/>
    </location>
</feature>
<keyword evidence="4" id="KW-0539">Nucleus</keyword>
<dbReference type="InterPro" id="IPR014710">
    <property type="entry name" value="RmlC-like_jellyroll"/>
</dbReference>
<dbReference type="FunFam" id="2.60.120.10:FF:000033">
    <property type="entry name" value="Centromere protein C 1"/>
    <property type="match status" value="1"/>
</dbReference>
<evidence type="ECO:0000256" key="7">
    <source>
        <dbReference type="SAM" id="MobiDB-lite"/>
    </source>
</evidence>
<dbReference type="Pfam" id="PF11699">
    <property type="entry name" value="CENP-C_C"/>
    <property type="match status" value="1"/>
</dbReference>
<gene>
    <name evidence="10" type="ORF">SPPG_07141</name>
</gene>
<dbReference type="GO" id="GO:0005634">
    <property type="term" value="C:nucleus"/>
    <property type="evidence" value="ECO:0007669"/>
    <property type="project" value="UniProtKB-SubCell"/>
</dbReference>
<feature type="domain" description="Mif2 N-terminal" evidence="9">
    <location>
        <begin position="30"/>
        <end position="141"/>
    </location>
</feature>
<dbReference type="CDD" id="cd06993">
    <property type="entry name" value="cupin_CENP-C_C"/>
    <property type="match status" value="1"/>
</dbReference>
<proteinExistence type="inferred from homology"/>
<reference evidence="10 11" key="1">
    <citation type="submission" date="2009-08" db="EMBL/GenBank/DDBJ databases">
        <title>The Genome Sequence of Spizellomyces punctatus strain DAOM BR117.</title>
        <authorList>
            <consortium name="The Broad Institute Genome Sequencing Platform"/>
            <person name="Russ C."/>
            <person name="Cuomo C."/>
            <person name="Shea T."/>
            <person name="Young S.K."/>
            <person name="Zeng Q."/>
            <person name="Koehrsen M."/>
            <person name="Haas B."/>
            <person name="Borodovsky M."/>
            <person name="Guigo R."/>
            <person name="Alvarado L."/>
            <person name="Berlin A."/>
            <person name="Bochicchio J."/>
            <person name="Borenstein D."/>
            <person name="Chapman S."/>
            <person name="Chen Z."/>
            <person name="Engels R."/>
            <person name="Freedman E."/>
            <person name="Gellesch M."/>
            <person name="Goldberg J."/>
            <person name="Griggs A."/>
            <person name="Gujja S."/>
            <person name="Heiman D."/>
            <person name="Hepburn T."/>
            <person name="Howarth C."/>
            <person name="Jen D."/>
            <person name="Larson L."/>
            <person name="Lewis B."/>
            <person name="Mehta T."/>
            <person name="Park D."/>
            <person name="Pearson M."/>
            <person name="Roberts A."/>
            <person name="Saif S."/>
            <person name="Shenoy N."/>
            <person name="Sisk P."/>
            <person name="Stolte C."/>
            <person name="Sykes S."/>
            <person name="Thomson T."/>
            <person name="Walk T."/>
            <person name="White J."/>
            <person name="Yandava C."/>
            <person name="Burger G."/>
            <person name="Gray M.W."/>
            <person name="Holland P.W.H."/>
            <person name="King N."/>
            <person name="Lang F.B.F."/>
            <person name="Roger A.J."/>
            <person name="Ruiz-Trillo I."/>
            <person name="Lander E."/>
            <person name="Nusbaum C."/>
        </authorList>
    </citation>
    <scope>NUCLEOTIDE SEQUENCE [LARGE SCALE GENOMIC DNA]</scope>
    <source>
        <strain evidence="10 11">DAOM BR117</strain>
    </source>
</reference>
<sequence length="781" mass="86177">MLTEHHPAEADADVPGRKARWQKDPRPNNYHEVGVKGRKTGVTAPKNVQTDANGLMSVDDWFREDEDETDEITRGPREGVSGRMSTPSKPKYAKADSASDVEPYQQPPRRVSPATGFTKEKTPGTATRNAISRLPRPSMLEGPLDTATKHTPQSQRSSKGQFSNISSAYIVDEDMPSPRTILSPAAPLRLEHPVSETTPKSQLDDRRRSRTSGSLTVQLPQRTREPLVEGSKTSRKSVGGPSSFIPSRLSHVANVDMSGGDDIARGAELLEDGLVEYRQEEAFCASVTKTLTKSSENGSDDGAGRAGSPPSPTPEAITSKKGIVREDIAEPDEENAVLEGKFNEPSSARRSRKRKAAIPTSDAESDRDIIPSMRQALPDSDDGTPLRRGNAAYMVGTSRTIRRGNQPTQHEYETSGIIDEPILASARKTTAKHAVRNVHDPDDSEVDTRRYGGSARRNLSEEFEKSTRKAESSIDGRSSVESREDVEVGHDAALEPIEAVDETQYFADANEVNHEELSDEGGEKENEIKSKRHQNAPARKGKQTATRTRTRKAKQPRRELPPEVTDAVFQLDDQDEDENGARRSKRMKIKPLKYWAGERVVIGRRESGFFPVPVVKEVIRVKSDDESSNYGKGKPTTRVKSEPAPLVQPDVPVINITTGQEENQRIVATPEMLNPRTIGAGDYKFQKVFSEGEFIASGILVMPKGSQKPNKNSNQSAMIFYVVSGEVEVQIHKTIFVVKTGSQFFVPRGNQYRIQNVASREAKLFFCHGKEVLMEAPAGQR</sequence>
<evidence type="ECO:0000313" key="10">
    <source>
        <dbReference type="EMBL" id="KNC97677.1"/>
    </source>
</evidence>
<dbReference type="GeneID" id="27690382"/>
<feature type="compositionally biased region" description="Basic and acidic residues" evidence="7">
    <location>
        <begin position="458"/>
        <end position="493"/>
    </location>
</feature>
<evidence type="ECO:0000256" key="6">
    <source>
        <dbReference type="ARBA" id="ARBA00075033"/>
    </source>
</evidence>
<feature type="compositionally biased region" description="Basic and acidic residues" evidence="7">
    <location>
        <begin position="514"/>
        <end position="529"/>
    </location>
</feature>
<comment type="function">
    <text evidence="5">Component of the kinetochore, a multiprotein complex that assembles on centromeric DNA and attaches chromosomes to spindle microtubules, mediating chromosome segregation and sister chromatid segregation during meiosis and mitosis. Component of the inner kinetochore constitutive centromere-associated network (CCAN), which serves as a structural platform for outer kinetochore assembly.</text>
</comment>
<evidence type="ECO:0000256" key="1">
    <source>
        <dbReference type="ARBA" id="ARBA00004123"/>
    </source>
</evidence>
<dbReference type="eggNOG" id="ENOG502S47H">
    <property type="taxonomic scope" value="Eukaryota"/>
</dbReference>
<dbReference type="Gene3D" id="2.60.120.10">
    <property type="entry name" value="Jelly Rolls"/>
    <property type="match status" value="1"/>
</dbReference>
<comment type="subcellular location">
    <subcellularLocation>
        <location evidence="1">Nucleus</location>
    </subcellularLocation>
</comment>
<evidence type="ECO:0000256" key="2">
    <source>
        <dbReference type="ARBA" id="ARBA00010291"/>
    </source>
</evidence>
<evidence type="ECO:0000259" key="8">
    <source>
        <dbReference type="Pfam" id="PF11699"/>
    </source>
</evidence>
<protein>
    <recommendedName>
        <fullName evidence="6">CENP-C homolog</fullName>
    </recommendedName>
</protein>
<feature type="region of interest" description="Disordered" evidence="7">
    <location>
        <begin position="514"/>
        <end position="563"/>
    </location>
</feature>
<dbReference type="GO" id="GO:0051315">
    <property type="term" value="P:attachment of mitotic spindle microtubules to kinetochore"/>
    <property type="evidence" value="ECO:0007669"/>
    <property type="project" value="TreeGrafter"/>
</dbReference>
<evidence type="ECO:0000256" key="3">
    <source>
        <dbReference type="ARBA" id="ARBA00023125"/>
    </source>
</evidence>
<dbReference type="Proteomes" id="UP000053201">
    <property type="component" value="Unassembled WGS sequence"/>
</dbReference>
<feature type="compositionally biased region" description="Polar residues" evidence="7">
    <location>
        <begin position="149"/>
        <end position="167"/>
    </location>
</feature>
<feature type="compositionally biased region" description="Basic residues" evidence="7">
    <location>
        <begin position="530"/>
        <end position="555"/>
    </location>
</feature>
<dbReference type="OMA" id="RDIHNIP"/>
<dbReference type="InParanoid" id="A0A0L0H916"/>
<dbReference type="SUPFAM" id="SSF51182">
    <property type="entry name" value="RmlC-like cupins"/>
    <property type="match status" value="1"/>
</dbReference>
<dbReference type="STRING" id="645134.A0A0L0H916"/>
<dbReference type="GO" id="GO:0000776">
    <property type="term" value="C:kinetochore"/>
    <property type="evidence" value="ECO:0007669"/>
    <property type="project" value="InterPro"/>
</dbReference>
<feature type="region of interest" description="Disordered" evidence="7">
    <location>
        <begin position="624"/>
        <end position="643"/>
    </location>
</feature>
<accession>A0A0L0H916</accession>
<dbReference type="PANTHER" id="PTHR16684">
    <property type="entry name" value="CENTROMERE PROTEIN C"/>
    <property type="match status" value="1"/>
</dbReference>
<organism evidence="10 11">
    <name type="scientific">Spizellomyces punctatus (strain DAOM BR117)</name>
    <dbReference type="NCBI Taxonomy" id="645134"/>
    <lineage>
        <taxon>Eukaryota</taxon>
        <taxon>Fungi</taxon>
        <taxon>Fungi incertae sedis</taxon>
        <taxon>Chytridiomycota</taxon>
        <taxon>Chytridiomycota incertae sedis</taxon>
        <taxon>Chytridiomycetes</taxon>
        <taxon>Spizellomycetales</taxon>
        <taxon>Spizellomycetaceae</taxon>
        <taxon>Spizellomyces</taxon>
    </lineage>
</organism>
<dbReference type="OrthoDB" id="1939643at2759"/>
<dbReference type="Pfam" id="PF15624">
    <property type="entry name" value="Mif2_N"/>
    <property type="match status" value="1"/>
</dbReference>
<dbReference type="EMBL" id="KQ257463">
    <property type="protein sequence ID" value="KNC97677.1"/>
    <property type="molecule type" value="Genomic_DNA"/>
</dbReference>
<feature type="domain" description="Mif2/CENP-C cupin" evidence="8">
    <location>
        <begin position="683"/>
        <end position="768"/>
    </location>
</feature>
<feature type="compositionally biased region" description="Polar residues" evidence="7">
    <location>
        <begin position="211"/>
        <end position="221"/>
    </location>
</feature>
<evidence type="ECO:0000259" key="9">
    <source>
        <dbReference type="Pfam" id="PF15624"/>
    </source>
</evidence>
<feature type="compositionally biased region" description="Basic and acidic residues" evidence="7">
    <location>
        <begin position="437"/>
        <end position="450"/>
    </location>
</feature>
<keyword evidence="11" id="KW-1185">Reference proteome</keyword>
<dbReference type="RefSeq" id="XP_016605717.1">
    <property type="nucleotide sequence ID" value="XM_016755316.1"/>
</dbReference>
<dbReference type="InterPro" id="IPR028929">
    <property type="entry name" value="Mif2_N"/>
</dbReference>
<feature type="region of interest" description="Disordered" evidence="7">
    <location>
        <begin position="1"/>
        <end position="247"/>
    </location>
</feature>
<dbReference type="VEuPathDB" id="FungiDB:SPPG_07141"/>
<dbReference type="InterPro" id="IPR028386">
    <property type="entry name" value="CENP-C/Mif2/cnp3"/>
</dbReference>
<dbReference type="GO" id="GO:0051382">
    <property type="term" value="P:kinetochore assembly"/>
    <property type="evidence" value="ECO:0007669"/>
    <property type="project" value="InterPro"/>
</dbReference>
<dbReference type="GO" id="GO:0019237">
    <property type="term" value="F:centromeric DNA binding"/>
    <property type="evidence" value="ECO:0007669"/>
    <property type="project" value="InterPro"/>
</dbReference>
<evidence type="ECO:0000256" key="5">
    <source>
        <dbReference type="ARBA" id="ARBA00057947"/>
    </source>
</evidence>
<name>A0A0L0H916_SPIPD</name>
<comment type="similarity">
    <text evidence="2">Belongs to the CENP-C/MIF2 family.</text>
</comment>
<dbReference type="GO" id="GO:0051455">
    <property type="term" value="P:spindle attachment to meiosis I kinetochore"/>
    <property type="evidence" value="ECO:0007669"/>
    <property type="project" value="TreeGrafter"/>
</dbReference>
<dbReference type="AlphaFoldDB" id="A0A0L0H916"/>
<evidence type="ECO:0000256" key="4">
    <source>
        <dbReference type="ARBA" id="ARBA00023242"/>
    </source>
</evidence>
<dbReference type="InterPro" id="IPR011051">
    <property type="entry name" value="RmlC_Cupin_sf"/>
</dbReference>
<evidence type="ECO:0000313" key="11">
    <source>
        <dbReference type="Proteomes" id="UP000053201"/>
    </source>
</evidence>
<keyword evidence="3" id="KW-0238">DNA-binding</keyword>